<gene>
    <name evidence="2" type="ORF">LIP_0471</name>
</gene>
<dbReference type="InterPro" id="IPR047654">
    <property type="entry name" value="IS1634_transpos"/>
</dbReference>
<feature type="region of interest" description="Disordered" evidence="1">
    <location>
        <begin position="290"/>
        <end position="316"/>
    </location>
</feature>
<organism evidence="2 3">
    <name type="scientific">Limnochorda pilosa</name>
    <dbReference type="NCBI Taxonomy" id="1555112"/>
    <lineage>
        <taxon>Bacteria</taxon>
        <taxon>Bacillati</taxon>
        <taxon>Bacillota</taxon>
        <taxon>Limnochordia</taxon>
        <taxon>Limnochordales</taxon>
        <taxon>Limnochordaceae</taxon>
        <taxon>Limnochorda</taxon>
    </lineage>
</organism>
<evidence type="ECO:0000256" key="1">
    <source>
        <dbReference type="SAM" id="MobiDB-lite"/>
    </source>
</evidence>
<dbReference type="KEGG" id="lpil:LIP_0471"/>
<sequence length="316" mass="35623">MGTIGDGNLSDKIWNREMIESLEQSFLDPRSVVYVADSSLVTAKNLQRMAQSKVRFISRIPETFKAAGEVKARAFAEDRWQAIGRLARTRRNGAFYHAVSYRHALAGGTYRLTVVRSSSLDKRKEKKLERLIRTEQEAMQRAARELMGRRFSCQADAEAALAAFQKAHEDALHTTRGLVIGYTEEKRPRGRPREGMVYPKETHYQVEIRLFAPSEEARKAWLERESAFVLISNLPEDEWSDTALLEEYKGQTKVEQGRPGAKDEVPLGLHLVAFPGKCLRDPALRLRGSQEARGARAVLRGQRDGARARPGQSDGS</sequence>
<dbReference type="AlphaFoldDB" id="A0A0K2SGU0"/>
<accession>A0A0K2SGU0</accession>
<reference evidence="3" key="1">
    <citation type="submission" date="2015-07" db="EMBL/GenBank/DDBJ databases">
        <title>Complete genome sequence and phylogenetic analysis of Limnochorda pilosa.</title>
        <authorList>
            <person name="Watanabe M."/>
            <person name="Kojima H."/>
            <person name="Fukui M."/>
        </authorList>
    </citation>
    <scope>NUCLEOTIDE SEQUENCE [LARGE SCALE GENOMIC DNA]</scope>
    <source>
        <strain evidence="3">HC45</strain>
    </source>
</reference>
<dbReference type="Proteomes" id="UP000065807">
    <property type="component" value="Chromosome"/>
</dbReference>
<protein>
    <submittedName>
        <fullName evidence="2">Transposase</fullName>
    </submittedName>
</protein>
<dbReference type="STRING" id="1555112.LIP_0471"/>
<keyword evidence="3" id="KW-1185">Reference proteome</keyword>
<proteinExistence type="predicted"/>
<dbReference type="EMBL" id="AP014924">
    <property type="protein sequence ID" value="BAS26328.1"/>
    <property type="molecule type" value="Genomic_DNA"/>
</dbReference>
<reference evidence="3" key="2">
    <citation type="journal article" date="2016" name="Int. J. Syst. Evol. Microbiol.">
        <title>Complete genome sequence and cell structure of Limnochorda pilosa, a Gram-negative spore-former within the phylum Firmicutes.</title>
        <authorList>
            <person name="Watanabe M."/>
            <person name="Kojima H."/>
            <person name="Fukui M."/>
        </authorList>
    </citation>
    <scope>NUCLEOTIDE SEQUENCE [LARGE SCALE GENOMIC DNA]</scope>
    <source>
        <strain evidence="3">HC45</strain>
    </source>
</reference>
<dbReference type="PANTHER" id="PTHR34614">
    <property type="match status" value="1"/>
</dbReference>
<dbReference type="PANTHER" id="PTHR34614:SF2">
    <property type="entry name" value="TRANSPOSASE IS4-LIKE DOMAIN-CONTAINING PROTEIN"/>
    <property type="match status" value="1"/>
</dbReference>
<evidence type="ECO:0000313" key="3">
    <source>
        <dbReference type="Proteomes" id="UP000065807"/>
    </source>
</evidence>
<evidence type="ECO:0000313" key="2">
    <source>
        <dbReference type="EMBL" id="BAS26328.1"/>
    </source>
</evidence>
<name>A0A0K2SGU0_LIMPI</name>
<dbReference type="NCBIfam" id="NF033559">
    <property type="entry name" value="transpos_IS1634"/>
    <property type="match status" value="1"/>
</dbReference>